<protein>
    <submittedName>
        <fullName evidence="2">Uncharacterized protein</fullName>
    </submittedName>
</protein>
<comment type="caution">
    <text evidence="2">The sequence shown here is derived from an EMBL/GenBank/DDBJ whole genome shotgun (WGS) entry which is preliminary data.</text>
</comment>
<name>A0A269TJF4_9BACT</name>
<dbReference type="AlphaFoldDB" id="A0A269TJF4"/>
<dbReference type="Proteomes" id="UP000216943">
    <property type="component" value="Unassembled WGS sequence"/>
</dbReference>
<evidence type="ECO:0000313" key="2">
    <source>
        <dbReference type="EMBL" id="PAK21517.1"/>
    </source>
</evidence>
<feature type="coiled-coil region" evidence="1">
    <location>
        <begin position="90"/>
        <end position="131"/>
    </location>
</feature>
<organism evidence="2 3">
    <name type="scientific">Mycoplasmopsis agassizii</name>
    <dbReference type="NCBI Taxonomy" id="33922"/>
    <lineage>
        <taxon>Bacteria</taxon>
        <taxon>Bacillati</taxon>
        <taxon>Mycoplasmatota</taxon>
        <taxon>Mycoplasmoidales</taxon>
        <taxon>Metamycoplasmataceae</taxon>
        <taxon>Mycoplasmopsis</taxon>
    </lineage>
</organism>
<dbReference type="EMBL" id="NQNY01000004">
    <property type="protein sequence ID" value="PAK21517.1"/>
    <property type="molecule type" value="Genomic_DNA"/>
</dbReference>
<dbReference type="OrthoDB" id="403114at2"/>
<sequence>MKKHEGFNLSCNPLPNSGISCTISSDTLKDLDDTKGGRGNGMTIKELRSIVVKGFARMDEFIAQQTAFNNQQTEFNKLVANFIQEQLAHNRMMEKRVGNLEMTVKSLDNRVAKLETKVETIEEQVKNIKTILKKNNIK</sequence>
<accession>A0A269TJF4</accession>
<dbReference type="RefSeq" id="WP_095334683.1">
    <property type="nucleotide sequence ID" value="NZ_NQNY01000004.1"/>
</dbReference>
<dbReference type="Gene3D" id="1.20.5.170">
    <property type="match status" value="1"/>
</dbReference>
<evidence type="ECO:0000313" key="3">
    <source>
        <dbReference type="Proteomes" id="UP000216943"/>
    </source>
</evidence>
<proteinExistence type="predicted"/>
<reference evidence="3" key="1">
    <citation type="submission" date="2017-08" db="EMBL/GenBank/DDBJ databases">
        <authorList>
            <person name="Alvarez-Ponce D."/>
            <person name="Weitzman C.L."/>
            <person name="Tillett R.L."/>
            <person name="Sandmeier F.C."/>
            <person name="Tracy C.R."/>
        </authorList>
    </citation>
    <scope>NUCLEOTIDE SEQUENCE [LARGE SCALE GENOMIC DNA]</scope>
    <source>
        <strain evidence="3">723</strain>
    </source>
</reference>
<gene>
    <name evidence="2" type="ORF">CJJ23_01865</name>
</gene>
<dbReference type="PROSITE" id="PS51257">
    <property type="entry name" value="PROKAR_LIPOPROTEIN"/>
    <property type="match status" value="1"/>
</dbReference>
<evidence type="ECO:0000256" key="1">
    <source>
        <dbReference type="SAM" id="Coils"/>
    </source>
</evidence>
<keyword evidence="1" id="KW-0175">Coiled coil</keyword>